<feature type="compositionally biased region" description="Low complexity" evidence="1">
    <location>
        <begin position="220"/>
        <end position="231"/>
    </location>
</feature>
<protein>
    <submittedName>
        <fullName evidence="2">Uncharacterized protein</fullName>
    </submittedName>
</protein>
<dbReference type="AlphaFoldDB" id="A0A6J4QRM6"/>
<proteinExistence type="predicted"/>
<feature type="region of interest" description="Disordered" evidence="1">
    <location>
        <begin position="137"/>
        <end position="167"/>
    </location>
</feature>
<organism evidence="2">
    <name type="scientific">uncultured Rubrobacteraceae bacterium</name>
    <dbReference type="NCBI Taxonomy" id="349277"/>
    <lineage>
        <taxon>Bacteria</taxon>
        <taxon>Bacillati</taxon>
        <taxon>Actinomycetota</taxon>
        <taxon>Rubrobacteria</taxon>
        <taxon>Rubrobacterales</taxon>
        <taxon>Rubrobacteraceae</taxon>
        <taxon>environmental samples</taxon>
    </lineage>
</organism>
<reference evidence="2" key="1">
    <citation type="submission" date="2020-02" db="EMBL/GenBank/DDBJ databases">
        <authorList>
            <person name="Meier V. D."/>
        </authorList>
    </citation>
    <scope>NUCLEOTIDE SEQUENCE</scope>
    <source>
        <strain evidence="2">AVDCRST_MAG01</strain>
    </source>
</reference>
<gene>
    <name evidence="2" type="ORF">AVDCRST_MAG01-01-4324</name>
</gene>
<sequence length="242" mass="27410">GTDRGGRGADAGARGRGRLCTLYRYVDRLRRGHADRGDRPERRAPGRGLDAHKGQPGLGVPGRPRRELQAPDAHQPRDHSPPGLRRPRPRHGVGLVGTALRAHLPDPLHPPRNLCPGHRKPHALRRARRAEIMLQARLHDRRRFAEGRRHPPRPRQPPPPRPCRRPRRALRALPFMLRRQQRGARREGRGALRPALRVRPQEERGGLFGPRRLRPRDPRGPGQWQGQQGADGLRRGRRGQGG</sequence>
<name>A0A6J4QRM6_9ACTN</name>
<evidence type="ECO:0000256" key="1">
    <source>
        <dbReference type="SAM" id="MobiDB-lite"/>
    </source>
</evidence>
<feature type="non-terminal residue" evidence="2">
    <location>
        <position position="242"/>
    </location>
</feature>
<feature type="compositionally biased region" description="Basic and acidic residues" evidence="1">
    <location>
        <begin position="25"/>
        <end position="53"/>
    </location>
</feature>
<feature type="non-terminal residue" evidence="2">
    <location>
        <position position="1"/>
    </location>
</feature>
<feature type="compositionally biased region" description="Basic and acidic residues" evidence="1">
    <location>
        <begin position="64"/>
        <end position="80"/>
    </location>
</feature>
<dbReference type="EMBL" id="CADCUW010000562">
    <property type="protein sequence ID" value="CAA9448512.1"/>
    <property type="molecule type" value="Genomic_DNA"/>
</dbReference>
<feature type="region of interest" description="Disordered" evidence="1">
    <location>
        <begin position="25"/>
        <end position="93"/>
    </location>
</feature>
<feature type="region of interest" description="Disordered" evidence="1">
    <location>
        <begin position="180"/>
        <end position="242"/>
    </location>
</feature>
<accession>A0A6J4QRM6</accession>
<evidence type="ECO:0000313" key="2">
    <source>
        <dbReference type="EMBL" id="CAA9448512.1"/>
    </source>
</evidence>